<dbReference type="EMBL" id="JAAMPI010000844">
    <property type="protein sequence ID" value="KAF4628212.1"/>
    <property type="molecule type" value="Genomic_DNA"/>
</dbReference>
<reference evidence="2 3" key="1">
    <citation type="submission" date="2020-03" db="EMBL/GenBank/DDBJ databases">
        <title>Draft Genome Sequence of Cudoniella acicularis.</title>
        <authorList>
            <person name="Buettner E."/>
            <person name="Kellner H."/>
        </authorList>
    </citation>
    <scope>NUCLEOTIDE SEQUENCE [LARGE SCALE GENOMIC DNA]</scope>
    <source>
        <strain evidence="2 3">DSM 108380</strain>
    </source>
</reference>
<feature type="transmembrane region" description="Helical" evidence="1">
    <location>
        <begin position="73"/>
        <end position="91"/>
    </location>
</feature>
<organism evidence="2 3">
    <name type="scientific">Cudoniella acicularis</name>
    <dbReference type="NCBI Taxonomy" id="354080"/>
    <lineage>
        <taxon>Eukaryota</taxon>
        <taxon>Fungi</taxon>
        <taxon>Dikarya</taxon>
        <taxon>Ascomycota</taxon>
        <taxon>Pezizomycotina</taxon>
        <taxon>Leotiomycetes</taxon>
        <taxon>Helotiales</taxon>
        <taxon>Tricladiaceae</taxon>
        <taxon>Cudoniella</taxon>
    </lineage>
</organism>
<keyword evidence="3" id="KW-1185">Reference proteome</keyword>
<keyword evidence="1" id="KW-0812">Transmembrane</keyword>
<evidence type="ECO:0000313" key="3">
    <source>
        <dbReference type="Proteomes" id="UP000566819"/>
    </source>
</evidence>
<dbReference type="Proteomes" id="UP000566819">
    <property type="component" value="Unassembled WGS sequence"/>
</dbReference>
<name>A0A8H4VZN3_9HELO</name>
<keyword evidence="1" id="KW-0472">Membrane</keyword>
<dbReference type="OrthoDB" id="5408102at2759"/>
<protein>
    <submittedName>
        <fullName evidence="2">Uncharacterized protein</fullName>
    </submittedName>
</protein>
<proteinExistence type="predicted"/>
<sequence length="297" mass="34107">MRPRLPIRRILLLRPFRPPNALSPRFFALNSASRTRPNLPYLSSPTHYRPRARFLTTETKAWLKDEIRKSVKYTAYIWTFVGLAFVVAYGVNFEWMARRYHPAPEWSWITRHNYQIAKYAEDDEYKDLIFVDWALTGSMYKLILERLEDPNIDGAGLIEQGDGGILVEGIGKTGYDITNKSEPWRRGYYEALMGAARAAERLDDMVLDTTRGIVFPKNVVIGPSNPNPKPRRVGSASAPKEEDCKTRFYDAPETFYMRILTTSGFNEKQRVDAALAYGAWLDFKGIPDTALEIKTTH</sequence>
<gene>
    <name evidence="2" type="ORF">G7Y89_g9943</name>
</gene>
<accession>A0A8H4VZN3</accession>
<dbReference type="AlphaFoldDB" id="A0A8H4VZN3"/>
<comment type="caution">
    <text evidence="2">The sequence shown here is derived from an EMBL/GenBank/DDBJ whole genome shotgun (WGS) entry which is preliminary data.</text>
</comment>
<evidence type="ECO:0000256" key="1">
    <source>
        <dbReference type="SAM" id="Phobius"/>
    </source>
</evidence>
<keyword evidence="1" id="KW-1133">Transmembrane helix</keyword>
<evidence type="ECO:0000313" key="2">
    <source>
        <dbReference type="EMBL" id="KAF4628212.1"/>
    </source>
</evidence>